<dbReference type="Pfam" id="PF00672">
    <property type="entry name" value="HAMP"/>
    <property type="match status" value="1"/>
</dbReference>
<dbReference type="SUPFAM" id="SSF103190">
    <property type="entry name" value="Sensory domain-like"/>
    <property type="match status" value="1"/>
</dbReference>
<dbReference type="InterPro" id="IPR000719">
    <property type="entry name" value="Prot_kinase_dom"/>
</dbReference>
<dbReference type="Gene3D" id="1.10.510.10">
    <property type="entry name" value="Transferase(Phosphotransferase) domain 1"/>
    <property type="match status" value="1"/>
</dbReference>
<accession>A0A6M4HE65</accession>
<feature type="binding site" evidence="10">
    <location>
        <position position="152"/>
    </location>
    <ligand>
        <name>ATP</name>
        <dbReference type="ChEBI" id="CHEBI:30616"/>
    </ligand>
</feature>
<dbReference type="SUPFAM" id="SSF56112">
    <property type="entry name" value="Protein kinase-like (PK-like)"/>
    <property type="match status" value="1"/>
</dbReference>
<dbReference type="Pfam" id="PF02743">
    <property type="entry name" value="dCache_1"/>
    <property type="match status" value="1"/>
</dbReference>
<feature type="domain" description="Protein kinase" evidence="13">
    <location>
        <begin position="123"/>
        <end position="394"/>
    </location>
</feature>
<protein>
    <submittedName>
        <fullName evidence="15">Serine/threonine-protein kinase PknD</fullName>
        <ecNumber evidence="15">2.7.11.1</ecNumber>
    </submittedName>
</protein>
<dbReference type="GO" id="GO:0005886">
    <property type="term" value="C:plasma membrane"/>
    <property type="evidence" value="ECO:0007669"/>
    <property type="project" value="UniProtKB-SubCell"/>
</dbReference>
<evidence type="ECO:0000256" key="7">
    <source>
        <dbReference type="ARBA" id="ARBA00022840"/>
    </source>
</evidence>
<dbReference type="PROSITE" id="PS50885">
    <property type="entry name" value="HAMP"/>
    <property type="match status" value="1"/>
</dbReference>
<evidence type="ECO:0000256" key="8">
    <source>
        <dbReference type="ARBA" id="ARBA00022989"/>
    </source>
</evidence>
<evidence type="ECO:0000256" key="9">
    <source>
        <dbReference type="ARBA" id="ARBA00023136"/>
    </source>
</evidence>
<dbReference type="InParanoid" id="A0A6M4HE65"/>
<name>A0A6M4HE65_9PROT</name>
<dbReference type="Gene3D" id="6.10.340.10">
    <property type="match status" value="1"/>
</dbReference>
<evidence type="ECO:0000256" key="3">
    <source>
        <dbReference type="ARBA" id="ARBA00022679"/>
    </source>
</evidence>
<proteinExistence type="predicted"/>
<feature type="domain" description="HAMP" evidence="14">
    <location>
        <begin position="778"/>
        <end position="831"/>
    </location>
</feature>
<sequence>MSENPKSGAEKTLVDADQQARLRAFSDDDRTLPNTAHASVADRTQPGRASDRTLPATPPERTQPDTRTMVDPTALAHGEDGERTFMDPGAGAEPAANEPRRALQAKPAAPSNSLPVGFRLYEYRIDAVLGQGGFGIAYAATDVNLNAKVVIKEYLPEDFAYRTVDNTVSARADDDQEFYQNGLDAFLIEARTLATFRHPHIVRVARFFEAHKTAYMVLEYERGQSLKTWRKKRANVSEHEIVTLFAPLFDGLAVVHRAGYLHRDIKPDNIYMRDEDGSLVLLDFGAARQTASEAADVAAVVTPGYGPIEQYAGGGRQGPWTDIYAMGATLFWMVTGKKPIEAPERMAPEDPLPSAELLCQGKFSVEFLRAIDWALKLHPKDRPQDMNQFRAALFANHSGTLGLQDALLASDDEYTAGGGDSWIAAFSTPRQLKAKLSRFGRALVRPGSWPIAIKLTLAMIATALAPMLITAYYNLNGTTEAVSANELRNLEQIAGSNAKHIGQLVGDSRNLANYLGTDADFVEFLSRPPTEAGKAALKVKLDGLIKSNPDVQLAMVMDPSGTAVVSSDPQVMGRKFQFREYFRVAMTGKPFMTGIIVGSVAGAPGVFFSNPVFAADGKTVIGAVVLRILAAPIGTILKGAQLGQDRIPFLVDEDGVIVWHPNDKLLYTSLMPLKKEVVDEIKDDQRFRKNTIDSINQPELEKVAVGLSISGNVSYNSTVNKREEIAGFAPVPGTEWTVVVSESRDYFAAPLNALFQNVLLSVALVGAVFLLLAMIFARTIVRPIEQLTLAAHALKSGDYANANIAVRSNDEVGQLARTFNVMIDVLRQRERERAGRRTALGYDKEEA</sequence>
<evidence type="ECO:0000256" key="12">
    <source>
        <dbReference type="SAM" id="Phobius"/>
    </source>
</evidence>
<evidence type="ECO:0000256" key="4">
    <source>
        <dbReference type="ARBA" id="ARBA00022692"/>
    </source>
</evidence>
<dbReference type="PROSITE" id="PS00107">
    <property type="entry name" value="PROTEIN_KINASE_ATP"/>
    <property type="match status" value="1"/>
</dbReference>
<evidence type="ECO:0000259" key="14">
    <source>
        <dbReference type="PROSITE" id="PS50885"/>
    </source>
</evidence>
<dbReference type="Gene3D" id="3.30.450.20">
    <property type="entry name" value="PAS domain"/>
    <property type="match status" value="2"/>
</dbReference>
<dbReference type="GO" id="GO:0007165">
    <property type="term" value="P:signal transduction"/>
    <property type="evidence" value="ECO:0007669"/>
    <property type="project" value="InterPro"/>
</dbReference>
<evidence type="ECO:0000256" key="1">
    <source>
        <dbReference type="ARBA" id="ARBA00004651"/>
    </source>
</evidence>
<evidence type="ECO:0000256" key="5">
    <source>
        <dbReference type="ARBA" id="ARBA00022741"/>
    </source>
</evidence>
<feature type="compositionally biased region" description="Basic and acidic residues" evidence="11">
    <location>
        <begin position="8"/>
        <end position="31"/>
    </location>
</feature>
<dbReference type="InterPro" id="IPR011009">
    <property type="entry name" value="Kinase-like_dom_sf"/>
</dbReference>
<dbReference type="InterPro" id="IPR029151">
    <property type="entry name" value="Sensor-like_sf"/>
</dbReference>
<dbReference type="PROSITE" id="PS00108">
    <property type="entry name" value="PROTEIN_KINASE_ST"/>
    <property type="match status" value="1"/>
</dbReference>
<dbReference type="RefSeq" id="WP_171165236.1">
    <property type="nucleotide sequence ID" value="NZ_CP053073.1"/>
</dbReference>
<dbReference type="GO" id="GO:0004674">
    <property type="term" value="F:protein serine/threonine kinase activity"/>
    <property type="evidence" value="ECO:0007669"/>
    <property type="project" value="UniProtKB-EC"/>
</dbReference>
<keyword evidence="16" id="KW-1185">Reference proteome</keyword>
<dbReference type="EMBL" id="CP053073">
    <property type="protein sequence ID" value="QJR16803.1"/>
    <property type="molecule type" value="Genomic_DNA"/>
</dbReference>
<keyword evidence="7 10" id="KW-0067">ATP-binding</keyword>
<dbReference type="PROSITE" id="PS50011">
    <property type="entry name" value="PROTEIN_KINASE_DOM"/>
    <property type="match status" value="1"/>
</dbReference>
<evidence type="ECO:0000256" key="2">
    <source>
        <dbReference type="ARBA" id="ARBA00022475"/>
    </source>
</evidence>
<dbReference type="InterPro" id="IPR003660">
    <property type="entry name" value="HAMP_dom"/>
</dbReference>
<feature type="region of interest" description="Disordered" evidence="11">
    <location>
        <begin position="1"/>
        <end position="110"/>
    </location>
</feature>
<evidence type="ECO:0000256" key="11">
    <source>
        <dbReference type="SAM" id="MobiDB-lite"/>
    </source>
</evidence>
<dbReference type="CDD" id="cd06225">
    <property type="entry name" value="HAMP"/>
    <property type="match status" value="1"/>
</dbReference>
<feature type="transmembrane region" description="Helical" evidence="12">
    <location>
        <begin position="758"/>
        <end position="777"/>
    </location>
</feature>
<evidence type="ECO:0000256" key="6">
    <source>
        <dbReference type="ARBA" id="ARBA00022777"/>
    </source>
</evidence>
<keyword evidence="8 12" id="KW-1133">Transmembrane helix</keyword>
<evidence type="ECO:0000313" key="15">
    <source>
        <dbReference type="EMBL" id="QJR16803.1"/>
    </source>
</evidence>
<dbReference type="KEGG" id="upl:DSM104440_03639"/>
<gene>
    <name evidence="15" type="primary">pknD_11</name>
    <name evidence="15" type="ORF">DSM104440_03639</name>
</gene>
<dbReference type="Pfam" id="PF00069">
    <property type="entry name" value="Pkinase"/>
    <property type="match status" value="1"/>
</dbReference>
<dbReference type="CDD" id="cd12912">
    <property type="entry name" value="PDC2_MCP_like"/>
    <property type="match status" value="1"/>
</dbReference>
<dbReference type="CDD" id="cd12914">
    <property type="entry name" value="PDC1_DGC_like"/>
    <property type="match status" value="1"/>
</dbReference>
<keyword evidence="3 15" id="KW-0808">Transferase</keyword>
<keyword evidence="5 10" id="KW-0547">Nucleotide-binding</keyword>
<evidence type="ECO:0000259" key="13">
    <source>
        <dbReference type="PROSITE" id="PS50011"/>
    </source>
</evidence>
<keyword evidence="9 12" id="KW-0472">Membrane</keyword>
<evidence type="ECO:0000256" key="10">
    <source>
        <dbReference type="PROSITE-ProRule" id="PRU10141"/>
    </source>
</evidence>
<keyword evidence="2" id="KW-1003">Cell membrane</keyword>
<dbReference type="SUPFAM" id="SSF158472">
    <property type="entry name" value="HAMP domain-like"/>
    <property type="match status" value="1"/>
</dbReference>
<comment type="subcellular location">
    <subcellularLocation>
        <location evidence="1">Cell membrane</location>
        <topology evidence="1">Multi-pass membrane protein</topology>
    </subcellularLocation>
</comment>
<dbReference type="SMART" id="SM00220">
    <property type="entry name" value="S_TKc"/>
    <property type="match status" value="1"/>
</dbReference>
<dbReference type="AlphaFoldDB" id="A0A6M4HE65"/>
<dbReference type="CDD" id="cd14014">
    <property type="entry name" value="STKc_PknB_like"/>
    <property type="match status" value="1"/>
</dbReference>
<dbReference type="PANTHER" id="PTHR43289">
    <property type="entry name" value="MITOGEN-ACTIVATED PROTEIN KINASE KINASE KINASE 20-RELATED"/>
    <property type="match status" value="1"/>
</dbReference>
<dbReference type="EC" id="2.7.11.1" evidence="15"/>
<reference evidence="15 16" key="1">
    <citation type="submission" date="2020-04" db="EMBL/GenBank/DDBJ databases">
        <title>Usitatibacter rugosus gen. nov., sp. nov. and Usitatibacter palustris sp. nov., novel members of Usitatibacteraceae fam. nov. within the order Nitrosomonadales isolated from soil.</title>
        <authorList>
            <person name="Huber K.J."/>
            <person name="Neumann-Schaal M."/>
            <person name="Geppert A."/>
            <person name="Luckner M."/>
            <person name="Wanner G."/>
            <person name="Overmann J."/>
        </authorList>
    </citation>
    <scope>NUCLEOTIDE SEQUENCE [LARGE SCALE GENOMIC DNA]</scope>
    <source>
        <strain evidence="15 16">Swamp67</strain>
    </source>
</reference>
<dbReference type="Proteomes" id="UP000503096">
    <property type="component" value="Chromosome"/>
</dbReference>
<organism evidence="15 16">
    <name type="scientific">Usitatibacter palustris</name>
    <dbReference type="NCBI Taxonomy" id="2732487"/>
    <lineage>
        <taxon>Bacteria</taxon>
        <taxon>Pseudomonadati</taxon>
        <taxon>Pseudomonadota</taxon>
        <taxon>Betaproteobacteria</taxon>
        <taxon>Nitrosomonadales</taxon>
        <taxon>Usitatibacteraceae</taxon>
        <taxon>Usitatibacter</taxon>
    </lineage>
</organism>
<keyword evidence="4 12" id="KW-0812">Transmembrane</keyword>
<dbReference type="SMART" id="SM00304">
    <property type="entry name" value="HAMP"/>
    <property type="match status" value="1"/>
</dbReference>
<dbReference type="PANTHER" id="PTHR43289:SF34">
    <property type="entry name" value="SERINE_THREONINE-PROTEIN KINASE YBDM-RELATED"/>
    <property type="match status" value="1"/>
</dbReference>
<dbReference type="InterPro" id="IPR008271">
    <property type="entry name" value="Ser/Thr_kinase_AS"/>
</dbReference>
<dbReference type="InterPro" id="IPR017441">
    <property type="entry name" value="Protein_kinase_ATP_BS"/>
</dbReference>
<dbReference type="InterPro" id="IPR033479">
    <property type="entry name" value="dCache_1"/>
</dbReference>
<dbReference type="GO" id="GO:0005524">
    <property type="term" value="F:ATP binding"/>
    <property type="evidence" value="ECO:0007669"/>
    <property type="project" value="UniProtKB-UniRule"/>
</dbReference>
<evidence type="ECO:0000313" key="16">
    <source>
        <dbReference type="Proteomes" id="UP000503096"/>
    </source>
</evidence>
<keyword evidence="6 15" id="KW-0418">Kinase</keyword>